<reference evidence="1" key="1">
    <citation type="submission" date="2019-02" db="EMBL/GenBank/DDBJ databases">
        <title>The largest mitochondrial genome of Morchella importuna (272.2 kb) among fungi reservoir of numerous mitochondrial ORFs, repeatitive sequences and nuclear genome horizontal transfer.</title>
        <authorList>
            <person name="Liu W."/>
            <person name="Bian Y."/>
        </authorList>
    </citation>
    <scope>NUCLEOTIDE SEQUENCE</scope>
</reference>
<keyword evidence="1" id="KW-0496">Mitochondrion</keyword>
<name>A0A650AFJ6_9PEZI</name>
<accession>A0A650AFJ6</accession>
<dbReference type="RefSeq" id="YP_009722365.1">
    <property type="nucleotide sequence ID" value="NC_045397.1"/>
</dbReference>
<dbReference type="EMBL" id="MK527108">
    <property type="protein sequence ID" value="QGN66767.1"/>
    <property type="molecule type" value="Genomic_DNA"/>
</dbReference>
<evidence type="ECO:0000313" key="1">
    <source>
        <dbReference type="EMBL" id="QGN66767.1"/>
    </source>
</evidence>
<gene>
    <name evidence="1" type="primary">orf110</name>
</gene>
<protein>
    <submittedName>
        <fullName evidence="1">Uncharacterized protein</fullName>
    </submittedName>
</protein>
<geneLocation type="mitochondrion" evidence="1"/>
<dbReference type="AlphaFoldDB" id="A0A650AFJ6"/>
<dbReference type="GeneID" id="42906090"/>
<sequence length="110" mass="12746">MSAPPLSRTAFSHGLRPREKFFQKNWERGGLLEPEYNLAKDTTSPMLGRKLVSFAARVIQKLRWVHQSVPSLGERGDAALLFFFFKEKGRSVEHTRYQLNLQCHFLDLIV</sequence>
<organism evidence="1">
    <name type="scientific">Morchella importuna</name>
    <dbReference type="NCBI Taxonomy" id="1174673"/>
    <lineage>
        <taxon>Eukaryota</taxon>
        <taxon>Fungi</taxon>
        <taxon>Dikarya</taxon>
        <taxon>Ascomycota</taxon>
        <taxon>Pezizomycotina</taxon>
        <taxon>Pezizomycetes</taxon>
        <taxon>Pezizales</taxon>
        <taxon>Morchellaceae</taxon>
        <taxon>Morchella</taxon>
    </lineage>
</organism>
<proteinExistence type="predicted"/>